<dbReference type="AlphaFoldDB" id="A0A2P8GG66"/>
<feature type="domain" description="Sigma factor regulator C-terminal" evidence="2">
    <location>
        <begin position="159"/>
        <end position="324"/>
    </location>
</feature>
<accession>A0A2P8GG66</accession>
<reference evidence="4 5" key="1">
    <citation type="submission" date="2018-03" db="EMBL/GenBank/DDBJ databases">
        <title>Genomic Encyclopedia of Type Strains, Phase III (KMG-III): the genomes of soil and plant-associated and newly described type strains.</title>
        <authorList>
            <person name="Whitman W."/>
        </authorList>
    </citation>
    <scope>NUCLEOTIDE SEQUENCE [LARGE SCALE GENOMIC DNA]</scope>
    <source>
        <strain evidence="4 5">CGMCC 1.12259</strain>
    </source>
</reference>
<gene>
    <name evidence="4" type="ORF">B0H99_11071</name>
</gene>
<evidence type="ECO:0000313" key="4">
    <source>
        <dbReference type="EMBL" id="PSL32961.1"/>
    </source>
</evidence>
<dbReference type="InterPro" id="IPR025672">
    <property type="entry name" value="Sigma_reg_C_dom"/>
</dbReference>
<name>A0A2P8GG66_9BACL</name>
<evidence type="ECO:0000256" key="1">
    <source>
        <dbReference type="SAM" id="Phobius"/>
    </source>
</evidence>
<dbReference type="Pfam" id="PF13800">
    <property type="entry name" value="Sigma_reg_N"/>
    <property type="match status" value="1"/>
</dbReference>
<evidence type="ECO:0000313" key="5">
    <source>
        <dbReference type="Proteomes" id="UP000242682"/>
    </source>
</evidence>
<comment type="caution">
    <text evidence="4">The sequence shown here is derived from an EMBL/GenBank/DDBJ whole genome shotgun (WGS) entry which is preliminary data.</text>
</comment>
<dbReference type="Pfam" id="PF13791">
    <property type="entry name" value="Sigma_reg_C"/>
    <property type="match status" value="1"/>
</dbReference>
<dbReference type="Proteomes" id="UP000242682">
    <property type="component" value="Unassembled WGS sequence"/>
</dbReference>
<dbReference type="RefSeq" id="WP_106534148.1">
    <property type="nucleotide sequence ID" value="NZ_PYAT01000010.1"/>
</dbReference>
<organism evidence="4 5">
    <name type="scientific">Planomicrobium soli</name>
    <dbReference type="NCBI Taxonomy" id="1176648"/>
    <lineage>
        <taxon>Bacteria</taxon>
        <taxon>Bacillati</taxon>
        <taxon>Bacillota</taxon>
        <taxon>Bacilli</taxon>
        <taxon>Bacillales</taxon>
        <taxon>Caryophanaceae</taxon>
        <taxon>Planomicrobium</taxon>
    </lineage>
</organism>
<sequence length="333" mass="38300">MTEWNKELERRILKKSRFTLTFRILRLLLLVVLVYGLYMMALNIISDRMNIAKEHDFYTKLALDWKVPNLRGSFKYEEENVTPFGTQKLSYPLFKRVGKSDIAVGKATITKRISTSNSYVEYDLPGKDLLAEFSFSYPEDPRNGKKLEAYSEANVWETLEMLHEGTVAELAFSTDRFMSPENLVKDLEPYDIDILWMPLHSGEFEEFDPSWGGSNDSLSVNNPIGLTGGRTASENFLADSLTYSLNQTSVEESKKVMLQHMETLLSEKPSSYYDDFLGLGYLNERHNYIKNKGFIVYGAVVTGPVKELLKLKDEETVRGEQLGEVELWNWEVE</sequence>
<feature type="domain" description="Sigma factor regulator N-terminal" evidence="3">
    <location>
        <begin position="11"/>
        <end position="101"/>
    </location>
</feature>
<keyword evidence="1" id="KW-1133">Transmembrane helix</keyword>
<evidence type="ECO:0000259" key="2">
    <source>
        <dbReference type="Pfam" id="PF13791"/>
    </source>
</evidence>
<dbReference type="EMBL" id="PYAT01000010">
    <property type="protein sequence ID" value="PSL32961.1"/>
    <property type="molecule type" value="Genomic_DNA"/>
</dbReference>
<evidence type="ECO:0000259" key="3">
    <source>
        <dbReference type="Pfam" id="PF13800"/>
    </source>
</evidence>
<proteinExistence type="predicted"/>
<dbReference type="OrthoDB" id="2730366at2"/>
<dbReference type="InterPro" id="IPR029101">
    <property type="entry name" value="Sigma_reg_N"/>
</dbReference>
<feature type="transmembrane region" description="Helical" evidence="1">
    <location>
        <begin position="20"/>
        <end position="41"/>
    </location>
</feature>
<keyword evidence="1" id="KW-0472">Membrane</keyword>
<keyword evidence="5" id="KW-1185">Reference proteome</keyword>
<protein>
    <submittedName>
        <fullName evidence="4">Sigma factor regulator</fullName>
    </submittedName>
</protein>
<keyword evidence="1" id="KW-0812">Transmembrane</keyword>